<dbReference type="EC" id="3.1.3.7" evidence="2"/>
<dbReference type="GO" id="GO:0046854">
    <property type="term" value="P:phosphatidylinositol phosphate biosynthetic process"/>
    <property type="evidence" value="ECO:0007669"/>
    <property type="project" value="InterPro"/>
</dbReference>
<feature type="binding site" evidence="6">
    <location>
        <position position="194"/>
    </location>
    <ligand>
        <name>Mg(2+)</name>
        <dbReference type="ChEBI" id="CHEBI:18420"/>
        <label>1</label>
        <note>catalytic</note>
    </ligand>
</feature>
<dbReference type="AlphaFoldDB" id="A0A9K3LNV9"/>
<dbReference type="InterPro" id="IPR020550">
    <property type="entry name" value="Inositol_monophosphatase_CS"/>
</dbReference>
<feature type="signal peptide" evidence="8">
    <location>
        <begin position="1"/>
        <end position="23"/>
    </location>
</feature>
<dbReference type="PANTHER" id="PTHR43028">
    <property type="entry name" value="3'(2'),5'-BISPHOSPHATE NUCLEOTIDASE 1"/>
    <property type="match status" value="1"/>
</dbReference>
<dbReference type="InterPro" id="IPR050725">
    <property type="entry name" value="CysQ/Inositol_MonoPase"/>
</dbReference>
<accession>A0A9K3LNV9</accession>
<feature type="compositionally biased region" description="Polar residues" evidence="7">
    <location>
        <begin position="282"/>
        <end position="294"/>
    </location>
</feature>
<keyword evidence="6" id="KW-0460">Magnesium</keyword>
<sequence>MATPSVSLLDLAAASLSSAIVAADQIVTLARQDDATPDTDQKNIRLKNDGSFVTDADLAAQQIIVDAIRNVSPLVRIVGEEAEEEMQTKAITGHEERSQRMYTLCRQEIELRYHRQNVTHMPLSQATTITKERNDQDAKEHKDAQEGATTTAEQSADQDQGTAVVSRDSVGVGMLQEPLQEFEVDPSRVSVFIDPLDGTKAYAKADYEPVSVLIAIILDKIPCFGVICKPFGYPGQTSVLDTGCVAIYGGTLLGGAYTAGGTVCNLPSPTSPPTEIPELFDSETSSISPLDSSNRPPPTVRSVSDTLDSPSSARLSMEDLPRAVISSSRSKGIVEDFVTHLGDRGMINPQPLLVSGAGEKSLRIILRSENEGLWFFPKAGTSLWDVAASDALLRATGGRLTDKNGNDMDYSKSRTEAENEDGVVACYDQRLHAECIRLFLEKSWHE</sequence>
<feature type="binding site" evidence="6">
    <location>
        <position position="80"/>
    </location>
    <ligand>
        <name>Mg(2+)</name>
        <dbReference type="ChEBI" id="CHEBI:18420"/>
        <label>1</label>
        <note>catalytic</note>
    </ligand>
</feature>
<dbReference type="GO" id="GO:0046872">
    <property type="term" value="F:metal ion binding"/>
    <property type="evidence" value="ECO:0007669"/>
    <property type="project" value="UniProtKB-KW"/>
</dbReference>
<dbReference type="OrthoDB" id="10254945at2759"/>
<reference evidence="9" key="2">
    <citation type="submission" date="2021-04" db="EMBL/GenBank/DDBJ databases">
        <authorList>
            <person name="Podell S."/>
        </authorList>
    </citation>
    <scope>NUCLEOTIDE SEQUENCE</scope>
    <source>
        <strain evidence="9">Hildebrandi</strain>
    </source>
</reference>
<dbReference type="InterPro" id="IPR000760">
    <property type="entry name" value="Inositol_monophosphatase-like"/>
</dbReference>
<keyword evidence="10" id="KW-1185">Reference proteome</keyword>
<dbReference type="PANTHER" id="PTHR43028:SF5">
    <property type="entry name" value="3'(2'),5'-BISPHOSPHATE NUCLEOTIDASE 1"/>
    <property type="match status" value="1"/>
</dbReference>
<feature type="binding site" evidence="6">
    <location>
        <position position="197"/>
    </location>
    <ligand>
        <name>Mg(2+)</name>
        <dbReference type="ChEBI" id="CHEBI:18420"/>
        <label>1</label>
        <note>catalytic</note>
    </ligand>
</feature>
<feature type="binding site" evidence="6">
    <location>
        <position position="385"/>
    </location>
    <ligand>
        <name>Mg(2+)</name>
        <dbReference type="ChEBI" id="CHEBI:18420"/>
        <label>1</label>
        <note>catalytic</note>
    </ligand>
</feature>
<evidence type="ECO:0000256" key="4">
    <source>
        <dbReference type="ARBA" id="ARBA00041815"/>
    </source>
</evidence>
<evidence type="ECO:0000256" key="1">
    <source>
        <dbReference type="ARBA" id="ARBA00009759"/>
    </source>
</evidence>
<evidence type="ECO:0000256" key="8">
    <source>
        <dbReference type="SAM" id="SignalP"/>
    </source>
</evidence>
<feature type="compositionally biased region" description="Polar residues" evidence="7">
    <location>
        <begin position="147"/>
        <end position="163"/>
    </location>
</feature>
<dbReference type="PROSITE" id="PS00630">
    <property type="entry name" value="IMP_2"/>
    <property type="match status" value="1"/>
</dbReference>
<reference evidence="9" key="1">
    <citation type="journal article" date="2021" name="Sci. Rep.">
        <title>Diploid genomic architecture of Nitzschia inconspicua, an elite biomass production diatom.</title>
        <authorList>
            <person name="Oliver A."/>
            <person name="Podell S."/>
            <person name="Pinowska A."/>
            <person name="Traller J.C."/>
            <person name="Smith S.R."/>
            <person name="McClure R."/>
            <person name="Beliaev A."/>
            <person name="Bohutskyi P."/>
            <person name="Hill E.A."/>
            <person name="Rabines A."/>
            <person name="Zheng H."/>
            <person name="Allen L.Z."/>
            <person name="Kuo A."/>
            <person name="Grigoriev I.V."/>
            <person name="Allen A.E."/>
            <person name="Hazlebeck D."/>
            <person name="Allen E.E."/>
        </authorList>
    </citation>
    <scope>NUCLEOTIDE SEQUENCE</scope>
    <source>
        <strain evidence="9">Hildebrandi</strain>
    </source>
</reference>
<dbReference type="Proteomes" id="UP000693970">
    <property type="component" value="Unassembled WGS sequence"/>
</dbReference>
<evidence type="ECO:0000256" key="3">
    <source>
        <dbReference type="ARBA" id="ARBA00040342"/>
    </source>
</evidence>
<feature type="region of interest" description="Disordered" evidence="7">
    <location>
        <begin position="268"/>
        <end position="313"/>
    </location>
</feature>
<feature type="binding site" evidence="6">
    <location>
        <position position="196"/>
    </location>
    <ligand>
        <name>Mg(2+)</name>
        <dbReference type="ChEBI" id="CHEBI:18420"/>
        <label>1</label>
        <note>catalytic</note>
    </ligand>
</feature>
<keyword evidence="8" id="KW-0732">Signal</keyword>
<dbReference type="Pfam" id="PF00459">
    <property type="entry name" value="Inositol_P"/>
    <property type="match status" value="1"/>
</dbReference>
<comment type="similarity">
    <text evidence="1">Belongs to the inositol monophosphatase superfamily.</text>
</comment>
<feature type="region of interest" description="Disordered" evidence="7">
    <location>
        <begin position="123"/>
        <end position="163"/>
    </location>
</feature>
<proteinExistence type="inferred from homology"/>
<name>A0A9K3LNV9_9STRA</name>
<evidence type="ECO:0000256" key="7">
    <source>
        <dbReference type="SAM" id="MobiDB-lite"/>
    </source>
</evidence>
<gene>
    <name evidence="9" type="ORF">IV203_038402</name>
</gene>
<protein>
    <recommendedName>
        <fullName evidence="3">3'(2'),5'-bisphosphate nucleotidase 1</fullName>
        <ecNumber evidence="2">3.1.3.7</ecNumber>
    </recommendedName>
    <alternativeName>
        <fullName evidence="4">Bisphosphate 3'-nucleotidase 1</fullName>
    </alternativeName>
    <alternativeName>
        <fullName evidence="5">Inositol-polyphosphate 1-phosphatase</fullName>
    </alternativeName>
</protein>
<evidence type="ECO:0000256" key="2">
    <source>
        <dbReference type="ARBA" id="ARBA00012633"/>
    </source>
</evidence>
<comment type="caution">
    <text evidence="9">The sequence shown here is derived from an EMBL/GenBank/DDBJ whole genome shotgun (WGS) entry which is preliminary data.</text>
</comment>
<evidence type="ECO:0000256" key="6">
    <source>
        <dbReference type="PIRSR" id="PIRSR600760-2"/>
    </source>
</evidence>
<evidence type="ECO:0000313" key="10">
    <source>
        <dbReference type="Proteomes" id="UP000693970"/>
    </source>
</evidence>
<dbReference type="EMBL" id="JAGRRH010000009">
    <property type="protein sequence ID" value="KAG7365199.1"/>
    <property type="molecule type" value="Genomic_DNA"/>
</dbReference>
<evidence type="ECO:0000313" key="9">
    <source>
        <dbReference type="EMBL" id="KAG7365199.1"/>
    </source>
</evidence>
<comment type="cofactor">
    <cofactor evidence="6">
        <name>Mg(2+)</name>
        <dbReference type="ChEBI" id="CHEBI:18420"/>
    </cofactor>
</comment>
<evidence type="ECO:0000256" key="5">
    <source>
        <dbReference type="ARBA" id="ARBA00044554"/>
    </source>
</evidence>
<feature type="compositionally biased region" description="Basic and acidic residues" evidence="7">
    <location>
        <begin position="130"/>
        <end position="145"/>
    </location>
</feature>
<organism evidence="9 10">
    <name type="scientific">Nitzschia inconspicua</name>
    <dbReference type="NCBI Taxonomy" id="303405"/>
    <lineage>
        <taxon>Eukaryota</taxon>
        <taxon>Sar</taxon>
        <taxon>Stramenopiles</taxon>
        <taxon>Ochrophyta</taxon>
        <taxon>Bacillariophyta</taxon>
        <taxon>Bacillariophyceae</taxon>
        <taxon>Bacillariophycidae</taxon>
        <taxon>Bacillariales</taxon>
        <taxon>Bacillariaceae</taxon>
        <taxon>Nitzschia</taxon>
    </lineage>
</organism>
<feature type="chain" id="PRO_5039935517" description="3'(2'),5'-bisphosphate nucleotidase 1" evidence="8">
    <location>
        <begin position="24"/>
        <end position="446"/>
    </location>
</feature>
<feature type="compositionally biased region" description="Polar residues" evidence="7">
    <location>
        <begin position="301"/>
        <end position="313"/>
    </location>
</feature>
<keyword evidence="6" id="KW-0479">Metal-binding</keyword>
<dbReference type="GO" id="GO:0008441">
    <property type="term" value="F:3'(2'),5'-bisphosphate nucleotidase activity"/>
    <property type="evidence" value="ECO:0007669"/>
    <property type="project" value="UniProtKB-EC"/>
</dbReference>